<dbReference type="OrthoDB" id="6513042at2759"/>
<name>A0A9K3GJH9_9EUKA</name>
<evidence type="ECO:0000256" key="11">
    <source>
        <dbReference type="ARBA" id="ARBA00023204"/>
    </source>
</evidence>
<evidence type="ECO:0000259" key="14">
    <source>
        <dbReference type="Pfam" id="PF13086"/>
    </source>
</evidence>
<dbReference type="GO" id="GO:0051536">
    <property type="term" value="F:iron-sulfur cluster binding"/>
    <property type="evidence" value="ECO:0007669"/>
    <property type="project" value="UniProtKB-KW"/>
</dbReference>
<dbReference type="GO" id="GO:0043139">
    <property type="term" value="F:5'-3' DNA helicase activity"/>
    <property type="evidence" value="ECO:0007669"/>
    <property type="project" value="TreeGrafter"/>
</dbReference>
<evidence type="ECO:0000256" key="7">
    <source>
        <dbReference type="ARBA" id="ARBA00022840"/>
    </source>
</evidence>
<keyword evidence="3" id="KW-0547">Nucleotide-binding</keyword>
<dbReference type="GO" id="GO:0016787">
    <property type="term" value="F:hydrolase activity"/>
    <property type="evidence" value="ECO:0007669"/>
    <property type="project" value="UniProtKB-KW"/>
</dbReference>
<evidence type="ECO:0000256" key="1">
    <source>
        <dbReference type="ARBA" id="ARBA00007913"/>
    </source>
</evidence>
<dbReference type="InterPro" id="IPR027417">
    <property type="entry name" value="P-loop_NTPase"/>
</dbReference>
<evidence type="ECO:0000259" key="15">
    <source>
        <dbReference type="Pfam" id="PF13087"/>
    </source>
</evidence>
<keyword evidence="2" id="KW-0479">Metal-binding</keyword>
<organism evidence="16 17">
    <name type="scientific">Kipferlia bialata</name>
    <dbReference type="NCBI Taxonomy" id="797122"/>
    <lineage>
        <taxon>Eukaryota</taxon>
        <taxon>Metamonada</taxon>
        <taxon>Carpediemonas-like organisms</taxon>
        <taxon>Kipferlia</taxon>
    </lineage>
</organism>
<evidence type="ECO:0000256" key="2">
    <source>
        <dbReference type="ARBA" id="ARBA00022723"/>
    </source>
</evidence>
<dbReference type="PANTHER" id="PTHR43788:SF8">
    <property type="entry name" value="DNA-BINDING PROTEIN SMUBP-2"/>
    <property type="match status" value="1"/>
</dbReference>
<dbReference type="Pfam" id="PF08696">
    <property type="entry name" value="Dna2"/>
    <property type="match status" value="1"/>
</dbReference>
<keyword evidence="11" id="KW-0234">DNA repair</keyword>
<evidence type="ECO:0000256" key="9">
    <source>
        <dbReference type="ARBA" id="ARBA00023014"/>
    </source>
</evidence>
<keyword evidence="6 16" id="KW-0347">Helicase</keyword>
<evidence type="ECO:0000256" key="3">
    <source>
        <dbReference type="ARBA" id="ARBA00022741"/>
    </source>
</evidence>
<feature type="region of interest" description="Disordered" evidence="12">
    <location>
        <begin position="374"/>
        <end position="394"/>
    </location>
</feature>
<dbReference type="InterPro" id="IPR014808">
    <property type="entry name" value="DNA_replication_fac_Dna2_N"/>
</dbReference>
<evidence type="ECO:0000313" key="17">
    <source>
        <dbReference type="Proteomes" id="UP000265618"/>
    </source>
</evidence>
<dbReference type="EMBL" id="BDIP01001487">
    <property type="protein sequence ID" value="GIQ84506.1"/>
    <property type="molecule type" value="Genomic_DNA"/>
</dbReference>
<proteinExistence type="inferred from homology"/>
<reference evidence="16 17" key="1">
    <citation type="journal article" date="2018" name="PLoS ONE">
        <title>The draft genome of Kipferlia bialata reveals reductive genome evolution in fornicate parasites.</title>
        <authorList>
            <person name="Tanifuji G."/>
            <person name="Takabayashi S."/>
            <person name="Kume K."/>
            <person name="Takagi M."/>
            <person name="Nakayama T."/>
            <person name="Kamikawa R."/>
            <person name="Inagaki Y."/>
            <person name="Hashimoto T."/>
        </authorList>
    </citation>
    <scope>NUCLEOTIDE SEQUENCE [LARGE SCALE GENOMIC DNA]</scope>
    <source>
        <strain evidence="16">NY0173</strain>
    </source>
</reference>
<accession>A0A9K3GJH9</accession>
<feature type="domain" description="DNA2/NAM7 helicase-like C-terminal" evidence="15">
    <location>
        <begin position="912"/>
        <end position="1066"/>
    </location>
</feature>
<dbReference type="GO" id="GO:0005737">
    <property type="term" value="C:cytoplasm"/>
    <property type="evidence" value="ECO:0007669"/>
    <property type="project" value="TreeGrafter"/>
</dbReference>
<dbReference type="AlphaFoldDB" id="A0A9K3GJH9"/>
<dbReference type="PANTHER" id="PTHR43788">
    <property type="entry name" value="DNA2/NAM7 HELICASE FAMILY MEMBER"/>
    <property type="match status" value="1"/>
</dbReference>
<dbReference type="GO" id="GO:0046872">
    <property type="term" value="F:metal ion binding"/>
    <property type="evidence" value="ECO:0007669"/>
    <property type="project" value="UniProtKB-KW"/>
</dbReference>
<dbReference type="InterPro" id="IPR050534">
    <property type="entry name" value="Coronavir_polyprotein_1ab"/>
</dbReference>
<dbReference type="Gene3D" id="3.40.50.300">
    <property type="entry name" value="P-loop containing nucleotide triphosphate hydrolases"/>
    <property type="match status" value="2"/>
</dbReference>
<feature type="domain" description="DNA2/NAM7 helicase helicase" evidence="14">
    <location>
        <begin position="698"/>
        <end position="810"/>
    </location>
</feature>
<evidence type="ECO:0000256" key="6">
    <source>
        <dbReference type="ARBA" id="ARBA00022806"/>
    </source>
</evidence>
<comment type="similarity">
    <text evidence="1">Belongs to the DNA2/NAM7 helicase family.</text>
</comment>
<keyword evidence="4" id="KW-0227">DNA damage</keyword>
<keyword evidence="17" id="KW-1185">Reference proteome</keyword>
<keyword evidence="7" id="KW-0067">ATP-binding</keyword>
<evidence type="ECO:0000256" key="5">
    <source>
        <dbReference type="ARBA" id="ARBA00022801"/>
    </source>
</evidence>
<evidence type="ECO:0000256" key="12">
    <source>
        <dbReference type="SAM" id="MobiDB-lite"/>
    </source>
</evidence>
<dbReference type="Pfam" id="PF13086">
    <property type="entry name" value="AAA_11"/>
    <property type="match status" value="1"/>
</dbReference>
<sequence length="1080" mass="116790">LQPDGSVRAPLALRSDHCVVKIRAHTHRGLECTLYAAPVNDNGTLIPREGDEIGRLISHYQQLNPDLTECQMSIEGATLLDCPDMLSGYLLSVITLAEGGRPIPVLNPHALVNVSTLSGCVYCPMKNALDTYVCEPEGMNSLMDKGTILHGAIQEILAKRPEHTGAALAMYRQNILREVTARLDSMAYSLDLAGDTPHPKPDSALAMHKSLMKDMGNVVSLSASLLGTSSPIVAPVPVWHSPNTTTHPAVNGATIRSVHPSMGTSASSGMQPTVELVGCETPMVGLGCKGRLDVVLKDKERERESTRVVEIKTTLKDPVSMGYRAQALLYMSMIRSRRASSLGSRQRSAPYTTDTQSDNDDVVSELAGVRFVDMRKNNDSGPRPPQRPTRVPVKSMGEEEDLMDLRNRYILCHTTLHKGSKRVTEVVDLTEPTIDTPIPEPRAEPAPPTDIESLCSVIHCPKRQGQYCGCCPLHSNAPNGEGEGMCSNNLVSKWLDMINSEDAAISKGRDSVIFFHSRRGTVYTLDPASNTDWTSPVVQSVTGVTSIDEDDTIELTFRCESLPSVVYSDYVSISLLDRETLSPALPSLCTGRVTAVDSHSVTVSVSLSLWRGSLNLSRVSAEDVRRGCFAISNHADGTRSLVTLRSTLMSDTVLVPRALCVLGTVSRSNSGGYPPIPPVSPLATYERDYPRLAKCIPFNEGQAESLMALRDTPLVLTQGMPGCGKTSLAAAAAIVKLRDPTSGVLLIGATNAAVDNILLRMLDAVPLGPQRDRFTKGTIRVGSKHCVNPLLHSVLLENRIPEQTSTDTETILRQGILSRWRTMATTRVMAVTAHSCHSNDAVRFWAKRFSSRPVLVIIDEAAQLSAPWGALPLAWATSALVLGDPKQMSPLSMCESSNDGMGASLYASLDAIQSHSIARTVLSTQYRMSQPLLSLWNDTFREVYGKGMVSGLSSEPDLSPRNSQVPYPPDMPRLSPGLAGCLASPLPSLVRVSDDPVAVAVGLAVQCICSYKVTPDQVSVMCGFRRDAASVSAALESMAVRGVEVSTIDAFQGRSKRVAILLVRASPAGRYRYYVYKIML</sequence>
<gene>
    <name evidence="16" type="ORF">KIPB_006007</name>
</gene>
<keyword evidence="9" id="KW-0411">Iron-sulfur</keyword>
<dbReference type="GO" id="GO:0005634">
    <property type="term" value="C:nucleus"/>
    <property type="evidence" value="ECO:0007669"/>
    <property type="project" value="TreeGrafter"/>
</dbReference>
<dbReference type="Pfam" id="PF13087">
    <property type="entry name" value="AAA_12"/>
    <property type="match status" value="1"/>
</dbReference>
<dbReference type="GO" id="GO:0005524">
    <property type="term" value="F:ATP binding"/>
    <property type="evidence" value="ECO:0007669"/>
    <property type="project" value="UniProtKB-KW"/>
</dbReference>
<dbReference type="GO" id="GO:0006281">
    <property type="term" value="P:DNA repair"/>
    <property type="evidence" value="ECO:0007669"/>
    <property type="project" value="UniProtKB-KW"/>
</dbReference>
<comment type="caution">
    <text evidence="16">The sequence shown here is derived from an EMBL/GenBank/DDBJ whole genome shotgun (WGS) entry which is preliminary data.</text>
</comment>
<dbReference type="InterPro" id="IPR041677">
    <property type="entry name" value="DNA2/NAM7_AAA_11"/>
</dbReference>
<evidence type="ECO:0000256" key="4">
    <source>
        <dbReference type="ARBA" id="ARBA00022763"/>
    </source>
</evidence>
<evidence type="ECO:0000259" key="13">
    <source>
        <dbReference type="Pfam" id="PF08696"/>
    </source>
</evidence>
<dbReference type="Proteomes" id="UP000265618">
    <property type="component" value="Unassembled WGS sequence"/>
</dbReference>
<keyword evidence="5" id="KW-0378">Hydrolase</keyword>
<evidence type="ECO:0000313" key="16">
    <source>
        <dbReference type="EMBL" id="GIQ84506.1"/>
    </source>
</evidence>
<feature type="region of interest" description="Disordered" evidence="12">
    <location>
        <begin position="340"/>
        <end position="359"/>
    </location>
</feature>
<dbReference type="GO" id="GO:0003677">
    <property type="term" value="F:DNA binding"/>
    <property type="evidence" value="ECO:0007669"/>
    <property type="project" value="UniProtKB-KW"/>
</dbReference>
<evidence type="ECO:0000256" key="8">
    <source>
        <dbReference type="ARBA" id="ARBA00023004"/>
    </source>
</evidence>
<protein>
    <submittedName>
        <fullName evidence="16">DNA replication ATP-dependent helicase/nuclease DNA2</fullName>
    </submittedName>
</protein>
<evidence type="ECO:0000256" key="10">
    <source>
        <dbReference type="ARBA" id="ARBA00023125"/>
    </source>
</evidence>
<keyword evidence="10" id="KW-0238">DNA-binding</keyword>
<feature type="compositionally biased region" description="Polar residues" evidence="12">
    <location>
        <begin position="340"/>
        <end position="356"/>
    </location>
</feature>
<dbReference type="SUPFAM" id="SSF52540">
    <property type="entry name" value="P-loop containing nucleoside triphosphate hydrolases"/>
    <property type="match status" value="1"/>
</dbReference>
<feature type="domain" description="DNA replication factor Dna2 N-terminal" evidence="13">
    <location>
        <begin position="103"/>
        <end position="186"/>
    </location>
</feature>
<dbReference type="InterPro" id="IPR041679">
    <property type="entry name" value="DNA2/NAM7-like_C"/>
</dbReference>
<feature type="non-terminal residue" evidence="16">
    <location>
        <position position="1"/>
    </location>
</feature>
<keyword evidence="8" id="KW-0408">Iron</keyword>